<evidence type="ECO:0000313" key="2">
    <source>
        <dbReference type="Proteomes" id="UP000236340"/>
    </source>
</evidence>
<proteinExistence type="predicted"/>
<dbReference type="EMBL" id="PPFX01000042">
    <property type="protein sequence ID" value="PNU19044.1"/>
    <property type="molecule type" value="Genomic_DNA"/>
</dbReference>
<dbReference type="OrthoDB" id="114489at2"/>
<protein>
    <recommendedName>
        <fullName evidence="3">Nucleotidyl transferase AbiEii toxin, Type IV TA system</fullName>
    </recommendedName>
</protein>
<reference evidence="1 2" key="1">
    <citation type="journal article" date="2018" name="Genome Announc.">
        <title>Genome Sequence of Geothermobacter sp. HR-1 Iron Reducer from the Loihi Seamount.</title>
        <authorList>
            <person name="Smith H."/>
            <person name="Abuyen K."/>
            <person name="Tremblay J."/>
            <person name="Savalia P."/>
            <person name="Perez-Rodriguez I."/>
            <person name="Emerson D."/>
            <person name="Tully B."/>
            <person name="Amend J."/>
        </authorList>
    </citation>
    <scope>NUCLEOTIDE SEQUENCE [LARGE SCALE GENOMIC DNA]</scope>
    <source>
        <strain evidence="1 2">HR-1</strain>
    </source>
</reference>
<evidence type="ECO:0008006" key="3">
    <source>
        <dbReference type="Google" id="ProtNLM"/>
    </source>
</evidence>
<sequence>MMLPRETSLAMLETVAQQLGSLRDQVVFLGGCTIPLFLTDPGASAIRPTFDVDLIVEVTSAMEFQQLEEKLRQRGFCQDINENIICRWSVAGVMVDIMPTDEKILGFSNTWYKEAIRQAKTCRLTKELTIRLVTPPCFAATKIVAFHNRGKGDFQASHDMEDLITLIDGRPELAEEISLADDRLKTFLSEEIGRFLNDEAFLQALPGHLPPDPASQQRLPMLLDRCAMIANMG</sequence>
<gene>
    <name evidence="1" type="ORF">C2E25_14655</name>
</gene>
<accession>A0A2K2H6V6</accession>
<name>A0A2K2H6V6_9BACT</name>
<dbReference type="AlphaFoldDB" id="A0A2K2H6V6"/>
<organism evidence="1 2">
    <name type="scientific">Geothermobacter hydrogeniphilus</name>
    <dbReference type="NCBI Taxonomy" id="1969733"/>
    <lineage>
        <taxon>Bacteria</taxon>
        <taxon>Pseudomonadati</taxon>
        <taxon>Thermodesulfobacteriota</taxon>
        <taxon>Desulfuromonadia</taxon>
        <taxon>Desulfuromonadales</taxon>
        <taxon>Geothermobacteraceae</taxon>
        <taxon>Geothermobacter</taxon>
    </lineage>
</organism>
<evidence type="ECO:0000313" key="1">
    <source>
        <dbReference type="EMBL" id="PNU19044.1"/>
    </source>
</evidence>
<dbReference type="Proteomes" id="UP000236340">
    <property type="component" value="Unassembled WGS sequence"/>
</dbReference>
<comment type="caution">
    <text evidence="1">The sequence shown here is derived from an EMBL/GenBank/DDBJ whole genome shotgun (WGS) entry which is preliminary data.</text>
</comment>